<evidence type="ECO:0000259" key="14">
    <source>
        <dbReference type="Pfam" id="PF01379"/>
    </source>
</evidence>
<gene>
    <name evidence="16" type="ORF">BCR39DRAFT_487316</name>
</gene>
<protein>
    <recommendedName>
        <fullName evidence="6">Porphobilinogen deaminase</fullName>
        <ecNumber evidence="5">2.5.1.61</ecNumber>
    </recommendedName>
    <alternativeName>
        <fullName evidence="11">Hydroxymethylbilane synthase</fullName>
    </alternativeName>
    <alternativeName>
        <fullName evidence="10">Pre-uroporphyrinogen synthase</fullName>
    </alternativeName>
</protein>
<dbReference type="Proteomes" id="UP000193986">
    <property type="component" value="Unassembled WGS sequence"/>
</dbReference>
<organism evidence="16 17">
    <name type="scientific">Naematelia encephala</name>
    <dbReference type="NCBI Taxonomy" id="71784"/>
    <lineage>
        <taxon>Eukaryota</taxon>
        <taxon>Fungi</taxon>
        <taxon>Dikarya</taxon>
        <taxon>Basidiomycota</taxon>
        <taxon>Agaricomycotina</taxon>
        <taxon>Tremellomycetes</taxon>
        <taxon>Tremellales</taxon>
        <taxon>Naemateliaceae</taxon>
        <taxon>Naematelia</taxon>
    </lineage>
</organism>
<evidence type="ECO:0000256" key="10">
    <source>
        <dbReference type="ARBA" id="ARBA00030685"/>
    </source>
</evidence>
<evidence type="ECO:0000256" key="11">
    <source>
        <dbReference type="ARBA" id="ARBA00033064"/>
    </source>
</evidence>
<feature type="region of interest" description="Disordered" evidence="13">
    <location>
        <begin position="448"/>
        <end position="506"/>
    </location>
</feature>
<evidence type="ECO:0000313" key="16">
    <source>
        <dbReference type="EMBL" id="ORY23193.1"/>
    </source>
</evidence>
<evidence type="ECO:0000256" key="8">
    <source>
        <dbReference type="ARBA" id="ARBA00023133"/>
    </source>
</evidence>
<evidence type="ECO:0000256" key="12">
    <source>
        <dbReference type="ARBA" id="ARBA00048169"/>
    </source>
</evidence>
<keyword evidence="9" id="KW-0627">Porphyrin biosynthesis</keyword>
<dbReference type="GO" id="GO:0005737">
    <property type="term" value="C:cytoplasm"/>
    <property type="evidence" value="ECO:0007669"/>
    <property type="project" value="TreeGrafter"/>
</dbReference>
<dbReference type="OrthoDB" id="564646at2759"/>
<reference evidence="16 17" key="1">
    <citation type="submission" date="2016-07" db="EMBL/GenBank/DDBJ databases">
        <title>Pervasive Adenine N6-methylation of Active Genes in Fungi.</title>
        <authorList>
            <consortium name="DOE Joint Genome Institute"/>
            <person name="Mondo S.J."/>
            <person name="Dannebaum R.O."/>
            <person name="Kuo R.C."/>
            <person name="Labutti K."/>
            <person name="Haridas S."/>
            <person name="Kuo A."/>
            <person name="Salamov A."/>
            <person name="Ahrendt S.R."/>
            <person name="Lipzen A."/>
            <person name="Sullivan W."/>
            <person name="Andreopoulos W.B."/>
            <person name="Clum A."/>
            <person name="Lindquist E."/>
            <person name="Daum C."/>
            <person name="Ramamoorthy G.K."/>
            <person name="Gryganskyi A."/>
            <person name="Culley D."/>
            <person name="Magnuson J.K."/>
            <person name="James T.Y."/>
            <person name="O'Malley M.A."/>
            <person name="Stajich J.E."/>
            <person name="Spatafora J.W."/>
            <person name="Visel A."/>
            <person name="Grigoriev I.V."/>
        </authorList>
    </citation>
    <scope>NUCLEOTIDE SEQUENCE [LARGE SCALE GENOMIC DNA]</scope>
    <source>
        <strain evidence="16 17">68-887.2</strain>
    </source>
</reference>
<evidence type="ECO:0000256" key="7">
    <source>
        <dbReference type="ARBA" id="ARBA00022679"/>
    </source>
</evidence>
<evidence type="ECO:0000256" key="4">
    <source>
        <dbReference type="ARBA" id="ARBA00005638"/>
    </source>
</evidence>
<dbReference type="GO" id="GO:0004418">
    <property type="term" value="F:hydroxymethylbilane synthase activity"/>
    <property type="evidence" value="ECO:0007669"/>
    <property type="project" value="UniProtKB-EC"/>
</dbReference>
<dbReference type="InterPro" id="IPR022418">
    <property type="entry name" value="Porphobilinogen_deaminase_C"/>
</dbReference>
<dbReference type="InParanoid" id="A0A1Y2AKW6"/>
<comment type="cofactor">
    <cofactor evidence="1">
        <name>dipyrromethane</name>
        <dbReference type="ChEBI" id="CHEBI:60342"/>
    </cofactor>
</comment>
<dbReference type="InterPro" id="IPR036803">
    <property type="entry name" value="Porphobilinogen_deaminase_C_sf"/>
</dbReference>
<comment type="function">
    <text evidence="2">Tetrapolymerization of the monopyrrole PBG into the hydroxymethylbilane pre-uroporphyrinogen in several discrete steps.</text>
</comment>
<evidence type="ECO:0000256" key="5">
    <source>
        <dbReference type="ARBA" id="ARBA00012655"/>
    </source>
</evidence>
<feature type="region of interest" description="Disordered" evidence="13">
    <location>
        <begin position="1"/>
        <end position="28"/>
    </location>
</feature>
<dbReference type="EC" id="2.5.1.61" evidence="5"/>
<dbReference type="NCBIfam" id="TIGR00212">
    <property type="entry name" value="hemC"/>
    <property type="match status" value="1"/>
</dbReference>
<comment type="similarity">
    <text evidence="4">Belongs to the HMBS family.</text>
</comment>
<evidence type="ECO:0000256" key="13">
    <source>
        <dbReference type="SAM" id="MobiDB-lite"/>
    </source>
</evidence>
<evidence type="ECO:0000256" key="1">
    <source>
        <dbReference type="ARBA" id="ARBA00001916"/>
    </source>
</evidence>
<feature type="compositionally biased region" description="Basic and acidic residues" evidence="13">
    <location>
        <begin position="448"/>
        <end position="457"/>
    </location>
</feature>
<dbReference type="GO" id="GO:0006783">
    <property type="term" value="P:heme biosynthetic process"/>
    <property type="evidence" value="ECO:0007669"/>
    <property type="project" value="UniProtKB-KW"/>
</dbReference>
<dbReference type="Gene3D" id="3.40.190.10">
    <property type="entry name" value="Periplasmic binding protein-like II"/>
    <property type="match status" value="2"/>
</dbReference>
<dbReference type="PANTHER" id="PTHR11557">
    <property type="entry name" value="PORPHOBILINOGEN DEAMINASE"/>
    <property type="match status" value="1"/>
</dbReference>
<dbReference type="InterPro" id="IPR022417">
    <property type="entry name" value="Porphobilin_deaminase_N"/>
</dbReference>
<evidence type="ECO:0000313" key="17">
    <source>
        <dbReference type="Proteomes" id="UP000193986"/>
    </source>
</evidence>
<dbReference type="Pfam" id="PF01379">
    <property type="entry name" value="Porphobil_deam"/>
    <property type="match status" value="1"/>
</dbReference>
<dbReference type="FunCoup" id="A0A1Y2AKW6">
    <property type="interactions" value="395"/>
</dbReference>
<feature type="domain" description="Porphobilinogen deaminase N-terminal" evidence="14">
    <location>
        <begin position="64"/>
        <end position="282"/>
    </location>
</feature>
<dbReference type="SUPFAM" id="SSF54782">
    <property type="entry name" value="Porphobilinogen deaminase (hydroxymethylbilane synthase), C-terminal domain"/>
    <property type="match status" value="1"/>
</dbReference>
<sequence>MSTPSCPHTTNSTASSRHPLPHSYSTMAATPSGTVTPFDIDSVFTSTSRFPFESPSLRPSTSFVLGTRKSQLALTQTHIVSDALGSLHDSCTFSVESMTTVGDKNQTTPLHLLTPYSQQQPAKSLWTDELEARLTSGHFDMLVHSLKDVPTTLKGGCEIGAMLEREDPRDCLVVKEGRTEMRLEDLADGSVVGTGSIRRVAQLKRAFPALKFEDMRGNLNTRLGKLDNPSSTFAALILATSGLARIGLSHRITSPISSPELYHAVGQGALGVEIRSNDPRVREALRGVGHWQTEWRCAAERGCLRVLEGGCSVPVGVETELEELDPSEHLDGLWSTQDFDPITSSSPMLHFSGILPWTTPLPTPHSAEVPVVQVRRARLTLRVCVTSLDGSSQVVCGPPPVIVGNYQQAERFGEMIAGQVKDMGGKAILDEVAQVRRERERRDLERAIDKSRQEAERLQALSGSTGAEEGTARETSEQDGDVHQGLQGLMKLLTSPPEPRNRDLDS</sequence>
<comment type="pathway">
    <text evidence="3">Porphyrin-containing compound metabolism; protoporphyrin-IX biosynthesis; coproporphyrinogen-III from 5-aminolevulinate: step 2/4.</text>
</comment>
<feature type="domain" description="Porphobilinogen deaminase C-terminal" evidence="15">
    <location>
        <begin position="296"/>
        <end position="322"/>
    </location>
</feature>
<evidence type="ECO:0000256" key="6">
    <source>
        <dbReference type="ARBA" id="ARBA00016519"/>
    </source>
</evidence>
<evidence type="ECO:0000256" key="2">
    <source>
        <dbReference type="ARBA" id="ARBA00002869"/>
    </source>
</evidence>
<accession>A0A1Y2AKW6</accession>
<dbReference type="EMBL" id="MCFC01000082">
    <property type="protein sequence ID" value="ORY23193.1"/>
    <property type="molecule type" value="Genomic_DNA"/>
</dbReference>
<dbReference type="Pfam" id="PF03900">
    <property type="entry name" value="Porphobil_deamC"/>
    <property type="match status" value="1"/>
</dbReference>
<keyword evidence="8" id="KW-0350">Heme biosynthesis</keyword>
<dbReference type="STRING" id="71784.A0A1Y2AKW6"/>
<dbReference type="SUPFAM" id="SSF53850">
    <property type="entry name" value="Periplasmic binding protein-like II"/>
    <property type="match status" value="1"/>
</dbReference>
<dbReference type="PANTHER" id="PTHR11557:SF0">
    <property type="entry name" value="PORPHOBILINOGEN DEAMINASE"/>
    <property type="match status" value="1"/>
</dbReference>
<feature type="compositionally biased region" description="Basic and acidic residues" evidence="13">
    <location>
        <begin position="470"/>
        <end position="482"/>
    </location>
</feature>
<evidence type="ECO:0000259" key="15">
    <source>
        <dbReference type="Pfam" id="PF03900"/>
    </source>
</evidence>
<dbReference type="InterPro" id="IPR000860">
    <property type="entry name" value="HemC"/>
</dbReference>
<feature type="compositionally biased region" description="Polar residues" evidence="13">
    <location>
        <begin position="1"/>
        <end position="16"/>
    </location>
</feature>
<name>A0A1Y2AKW6_9TREE</name>
<keyword evidence="7" id="KW-0808">Transferase</keyword>
<dbReference type="FunFam" id="3.40.190.10:FF:000005">
    <property type="entry name" value="Porphobilinogen deaminase"/>
    <property type="match status" value="1"/>
</dbReference>
<proteinExistence type="inferred from homology"/>
<dbReference type="AlphaFoldDB" id="A0A1Y2AKW6"/>
<comment type="caution">
    <text evidence="16">The sequence shown here is derived from an EMBL/GenBank/DDBJ whole genome shotgun (WGS) entry which is preliminary data.</text>
</comment>
<dbReference type="Gene3D" id="3.30.160.40">
    <property type="entry name" value="Porphobilinogen deaminase, C-terminal domain"/>
    <property type="match status" value="1"/>
</dbReference>
<dbReference type="FunFam" id="3.40.190.10:FF:000086">
    <property type="entry name" value="Probable porphobilinogen deaminase"/>
    <property type="match status" value="1"/>
</dbReference>
<keyword evidence="17" id="KW-1185">Reference proteome</keyword>
<evidence type="ECO:0000256" key="3">
    <source>
        <dbReference type="ARBA" id="ARBA00004735"/>
    </source>
</evidence>
<dbReference type="PRINTS" id="PR00151">
    <property type="entry name" value="PORPHBDMNASE"/>
</dbReference>
<evidence type="ECO:0000256" key="9">
    <source>
        <dbReference type="ARBA" id="ARBA00023244"/>
    </source>
</evidence>
<comment type="catalytic activity">
    <reaction evidence="12">
        <text>4 porphobilinogen + H2O = hydroxymethylbilane + 4 NH4(+)</text>
        <dbReference type="Rhea" id="RHEA:13185"/>
        <dbReference type="ChEBI" id="CHEBI:15377"/>
        <dbReference type="ChEBI" id="CHEBI:28938"/>
        <dbReference type="ChEBI" id="CHEBI:57845"/>
        <dbReference type="ChEBI" id="CHEBI:58126"/>
        <dbReference type="EC" id="2.5.1.61"/>
    </reaction>
</comment>